<accession>A0A1B7XQG8</accession>
<dbReference type="RefSeq" id="XP_018150528.1">
    <property type="nucleotide sequence ID" value="XM_018309556.1"/>
</dbReference>
<dbReference type="GeneID" id="28873663"/>
<dbReference type="OrthoDB" id="4813953at2759"/>
<comment type="caution">
    <text evidence="2">The sequence shown here is derived from an EMBL/GenBank/DDBJ whole genome shotgun (WGS) entry which is preliminary data.</text>
</comment>
<protein>
    <submittedName>
        <fullName evidence="2">Uncharacterized protein</fullName>
    </submittedName>
</protein>
<dbReference type="VEuPathDB" id="FungiDB:CH63R_14582"/>
<organism evidence="2 3">
    <name type="scientific">Colletotrichum higginsianum (strain IMI 349063)</name>
    <name type="common">Crucifer anthracnose fungus</name>
    <dbReference type="NCBI Taxonomy" id="759273"/>
    <lineage>
        <taxon>Eukaryota</taxon>
        <taxon>Fungi</taxon>
        <taxon>Dikarya</taxon>
        <taxon>Ascomycota</taxon>
        <taxon>Pezizomycotina</taxon>
        <taxon>Sordariomycetes</taxon>
        <taxon>Hypocreomycetidae</taxon>
        <taxon>Glomerellales</taxon>
        <taxon>Glomerellaceae</taxon>
        <taxon>Colletotrichum</taxon>
        <taxon>Colletotrichum destructivum species complex</taxon>
    </lineage>
</organism>
<dbReference type="KEGG" id="chig:CH63R_14582"/>
<dbReference type="EMBL" id="LTAN01000012">
    <property type="protein sequence ID" value="OBR02010.1"/>
    <property type="molecule type" value="Genomic_DNA"/>
</dbReference>
<name>A0A1B7XQG8_COLHI</name>
<evidence type="ECO:0000313" key="2">
    <source>
        <dbReference type="EMBL" id="OBR02010.1"/>
    </source>
</evidence>
<evidence type="ECO:0000256" key="1">
    <source>
        <dbReference type="SAM" id="Phobius"/>
    </source>
</evidence>
<keyword evidence="1" id="KW-1133">Transmembrane helix</keyword>
<gene>
    <name evidence="2" type="ORF">CH63R_14582</name>
</gene>
<keyword evidence="3" id="KW-1185">Reference proteome</keyword>
<keyword evidence="1" id="KW-0812">Transmembrane</keyword>
<keyword evidence="1" id="KW-0472">Membrane</keyword>
<proteinExistence type="predicted"/>
<evidence type="ECO:0000313" key="3">
    <source>
        <dbReference type="Proteomes" id="UP000092177"/>
    </source>
</evidence>
<feature type="transmembrane region" description="Helical" evidence="1">
    <location>
        <begin position="122"/>
        <end position="144"/>
    </location>
</feature>
<sequence length="152" mass="17494">MKPEHQLSELIRTFPGPDADTIAFERIIRRRQVDVPVNLRLCLTGYEMNHPGLTESKVQRTLQYYGVDTLDAQYLAQDVLHCRKNYDYCKMLAEREGTVWPLEDVIQNGKTEREAEPTSMSIIILMSIGIVLVLVVLFCLFIKADAWILPQL</sequence>
<dbReference type="Proteomes" id="UP000092177">
    <property type="component" value="Chromosome 12"/>
</dbReference>
<dbReference type="AlphaFoldDB" id="A0A1B7XQG8"/>
<reference evidence="3" key="1">
    <citation type="journal article" date="2017" name="BMC Genomics">
        <title>Gapless genome assembly of Colletotrichum higginsianum reveals chromosome structure and association of transposable elements with secondary metabolite gene clusters.</title>
        <authorList>
            <person name="Dallery J.-F."/>
            <person name="Lapalu N."/>
            <person name="Zampounis A."/>
            <person name="Pigne S."/>
            <person name="Luyten I."/>
            <person name="Amselem J."/>
            <person name="Wittenberg A.H.J."/>
            <person name="Zhou S."/>
            <person name="de Queiroz M.V."/>
            <person name="Robin G.P."/>
            <person name="Auger A."/>
            <person name="Hainaut M."/>
            <person name="Henrissat B."/>
            <person name="Kim K.-T."/>
            <person name="Lee Y.-H."/>
            <person name="Lespinet O."/>
            <person name="Schwartz D.C."/>
            <person name="Thon M.R."/>
            <person name="O'Connell R.J."/>
        </authorList>
    </citation>
    <scope>NUCLEOTIDE SEQUENCE [LARGE SCALE GENOMIC DNA]</scope>
    <source>
        <strain evidence="3">IMI 349063</strain>
    </source>
</reference>